<dbReference type="InterPro" id="IPR000674">
    <property type="entry name" value="Ald_Oxase/Xan_DH_a/b"/>
</dbReference>
<evidence type="ECO:0000313" key="4">
    <source>
        <dbReference type="EMBL" id="HHN52066.1"/>
    </source>
</evidence>
<dbReference type="Gene3D" id="3.90.1170.50">
    <property type="entry name" value="Aldehyde oxidase/xanthine dehydrogenase, a/b hammerhead"/>
    <property type="match status" value="1"/>
</dbReference>
<dbReference type="PANTHER" id="PTHR11908:SF132">
    <property type="entry name" value="ALDEHYDE OXIDASE 1-RELATED"/>
    <property type="match status" value="1"/>
</dbReference>
<dbReference type="InterPro" id="IPR016208">
    <property type="entry name" value="Ald_Oxase/xanthine_DH-like"/>
</dbReference>
<dbReference type="SUPFAM" id="SSF54665">
    <property type="entry name" value="CO dehydrogenase molybdoprotein N-domain-like"/>
    <property type="match status" value="1"/>
</dbReference>
<sequence length="299" mass="33341">MLKYVAKDRPRRDAVYRVTGRIKYTADIQPAKPLHAALLHSPYPHAVVKQIDVSKALKTPGVATVLTPFNVPQHRFGRTFSPVPWKVICDRKIIDRVQRFAGDIVAAVAADSPETAYDAVEKIEVDYEVLDYVDSAEKALQPDAPLVHDEIEVGGAVKKLESNIGFMDTVEIGSREEAYSRVVKTYEDSFRTQILYNAAIEPRAMIVSPRPDGTLDVYCTTQSIHGTRYWLAKALQLPMNKVVVHGMTLGGGFGAKYNLAIHEPVIAYLAQVTGRTVKFVSTRQQDFYTTARRAAYMDV</sequence>
<dbReference type="PANTHER" id="PTHR11908">
    <property type="entry name" value="XANTHINE DEHYDROGENASE"/>
    <property type="match status" value="1"/>
</dbReference>
<dbReference type="AlphaFoldDB" id="A0A7J3WBN3"/>
<evidence type="ECO:0000256" key="2">
    <source>
        <dbReference type="ARBA" id="ARBA00023002"/>
    </source>
</evidence>
<dbReference type="InterPro" id="IPR008274">
    <property type="entry name" value="AldOxase/xan_DH_MoCoBD1"/>
</dbReference>
<feature type="domain" description="Aldehyde oxidase/xanthine dehydrogenase a/b hammerhead" evidence="3">
    <location>
        <begin position="19"/>
        <end position="131"/>
    </location>
</feature>
<gene>
    <name evidence="4" type="ORF">ENM30_02005</name>
</gene>
<name>A0A7J3WBN3_CALS0</name>
<keyword evidence="1" id="KW-0500">Molybdenum</keyword>
<dbReference type="Pfam" id="PF02738">
    <property type="entry name" value="MoCoBD_1"/>
    <property type="match status" value="1"/>
</dbReference>
<evidence type="ECO:0000259" key="3">
    <source>
        <dbReference type="SMART" id="SM01008"/>
    </source>
</evidence>
<evidence type="ECO:0000256" key="1">
    <source>
        <dbReference type="ARBA" id="ARBA00022505"/>
    </source>
</evidence>
<dbReference type="EMBL" id="DRXG01000038">
    <property type="protein sequence ID" value="HHN52066.1"/>
    <property type="molecule type" value="Genomic_DNA"/>
</dbReference>
<keyword evidence="2" id="KW-0560">Oxidoreductase</keyword>
<protein>
    <submittedName>
        <fullName evidence="4">Xanthine dehydrogenase family protein molybdopterin-binding subunit</fullName>
    </submittedName>
</protein>
<dbReference type="FunFam" id="3.30.365.10:FF:000001">
    <property type="entry name" value="Xanthine dehydrogenase oxidase"/>
    <property type="match status" value="1"/>
</dbReference>
<comment type="caution">
    <text evidence="4">The sequence shown here is derived from an EMBL/GenBank/DDBJ whole genome shotgun (WGS) entry which is preliminary data.</text>
</comment>
<dbReference type="Pfam" id="PF01315">
    <property type="entry name" value="Ald_Xan_dh_C"/>
    <property type="match status" value="1"/>
</dbReference>
<dbReference type="GO" id="GO:0005506">
    <property type="term" value="F:iron ion binding"/>
    <property type="evidence" value="ECO:0007669"/>
    <property type="project" value="InterPro"/>
</dbReference>
<dbReference type="GO" id="GO:0016491">
    <property type="term" value="F:oxidoreductase activity"/>
    <property type="evidence" value="ECO:0007669"/>
    <property type="project" value="UniProtKB-KW"/>
</dbReference>
<accession>A0A7J3WBN3</accession>
<proteinExistence type="predicted"/>
<dbReference type="SUPFAM" id="SSF56003">
    <property type="entry name" value="Molybdenum cofactor-binding domain"/>
    <property type="match status" value="1"/>
</dbReference>
<feature type="non-terminal residue" evidence="4">
    <location>
        <position position="299"/>
    </location>
</feature>
<reference evidence="4" key="1">
    <citation type="journal article" date="2020" name="mSystems">
        <title>Genome- and Community-Level Interaction Insights into Carbon Utilization and Element Cycling Functions of Hydrothermarchaeota in Hydrothermal Sediment.</title>
        <authorList>
            <person name="Zhou Z."/>
            <person name="Liu Y."/>
            <person name="Xu W."/>
            <person name="Pan J."/>
            <person name="Luo Z.H."/>
            <person name="Li M."/>
        </authorList>
    </citation>
    <scope>NUCLEOTIDE SEQUENCE [LARGE SCALE GENOMIC DNA]</scope>
    <source>
        <strain evidence="4">SpSt-1073</strain>
    </source>
</reference>
<organism evidence="4">
    <name type="scientific">Caldiarchaeum subterraneum</name>
    <dbReference type="NCBI Taxonomy" id="311458"/>
    <lineage>
        <taxon>Archaea</taxon>
        <taxon>Nitrososphaerota</taxon>
        <taxon>Candidatus Caldarchaeales</taxon>
        <taxon>Candidatus Caldarchaeaceae</taxon>
        <taxon>Candidatus Caldarchaeum</taxon>
    </lineage>
</organism>
<dbReference type="SMART" id="SM01008">
    <property type="entry name" value="Ald_Xan_dh_C"/>
    <property type="match status" value="1"/>
</dbReference>
<dbReference type="InterPro" id="IPR036856">
    <property type="entry name" value="Ald_Oxase/Xan_DH_a/b_sf"/>
</dbReference>
<dbReference type="Gene3D" id="3.30.365.10">
    <property type="entry name" value="Aldehyde oxidase/xanthine dehydrogenase, molybdopterin binding domain"/>
    <property type="match status" value="2"/>
</dbReference>
<dbReference type="InterPro" id="IPR037165">
    <property type="entry name" value="AldOxase/xan_DH_Mopterin-bd_sf"/>
</dbReference>